<name>A0A4S4G2K9_9ACTN</name>
<comment type="caution">
    <text evidence="3">The sequence shown here is derived from an EMBL/GenBank/DDBJ whole genome shotgun (WGS) entry which is preliminary data.</text>
</comment>
<dbReference type="AlphaFoldDB" id="A0A4S4G2K9"/>
<dbReference type="EMBL" id="SSTJ01000009">
    <property type="protein sequence ID" value="THG36951.1"/>
    <property type="molecule type" value="Genomic_DNA"/>
</dbReference>
<keyword evidence="2" id="KW-0812">Transmembrane</keyword>
<evidence type="ECO:0000256" key="2">
    <source>
        <dbReference type="SAM" id="Phobius"/>
    </source>
</evidence>
<accession>A0A4S4G2K9</accession>
<feature type="region of interest" description="Disordered" evidence="1">
    <location>
        <begin position="1"/>
        <end position="57"/>
    </location>
</feature>
<keyword evidence="2" id="KW-1133">Transmembrane helix</keyword>
<feature type="transmembrane region" description="Helical" evidence="2">
    <location>
        <begin position="203"/>
        <end position="226"/>
    </location>
</feature>
<gene>
    <name evidence="3" type="ORF">E5986_07735</name>
</gene>
<dbReference type="RefSeq" id="WP_136434784.1">
    <property type="nucleotide sequence ID" value="NZ_SSTJ01000009.1"/>
</dbReference>
<keyword evidence="2" id="KW-0472">Membrane</keyword>
<reference evidence="3 4" key="1">
    <citation type="submission" date="2019-04" db="EMBL/GenBank/DDBJ databases">
        <title>Microbes associate with the intestines of laboratory mice.</title>
        <authorList>
            <person name="Navarre W."/>
            <person name="Wong E."/>
            <person name="Huang K.C."/>
            <person name="Tropini C."/>
            <person name="Ng K."/>
            <person name="Yu B."/>
        </authorList>
    </citation>
    <scope>NUCLEOTIDE SEQUENCE [LARGE SCALE GENOMIC DNA]</scope>
    <source>
        <strain evidence="3 4">NM80_B27</strain>
    </source>
</reference>
<evidence type="ECO:0000313" key="3">
    <source>
        <dbReference type="EMBL" id="THG36951.1"/>
    </source>
</evidence>
<sequence length="288" mass="29718">MAENTHPTPGTSAGYAAEGRELEQEALENSSYPVAEAHPLPDDEAAGRVLETESLSCGEPARVCGDIEFASAGDTSEMLGEVLQSQELNPAEPAVTNEPVPLEGAAPTAPAADAGYVAEGRVMERENLAQSYPGQPIAPGAPATVANHQAAYQAAYGAPSAPSQSAAAACQPGPGNAGVCDPQAAVRAATLKKQSASLDPERVFLICGMVVGCIIIVFGLCMLAFYTPAEVSEFFDSYRMNGTAGWSETGATAQQILKAGFSMLLIGLGATDICAFGAKLMKGRRHQK</sequence>
<dbReference type="Proteomes" id="UP000308978">
    <property type="component" value="Unassembled WGS sequence"/>
</dbReference>
<feature type="transmembrane region" description="Helical" evidence="2">
    <location>
        <begin position="256"/>
        <end position="278"/>
    </location>
</feature>
<organism evidence="3 4">
    <name type="scientific">Adlercreutzia caecimuris</name>
    <dbReference type="NCBI Taxonomy" id="671266"/>
    <lineage>
        <taxon>Bacteria</taxon>
        <taxon>Bacillati</taxon>
        <taxon>Actinomycetota</taxon>
        <taxon>Coriobacteriia</taxon>
        <taxon>Eggerthellales</taxon>
        <taxon>Eggerthellaceae</taxon>
        <taxon>Adlercreutzia</taxon>
    </lineage>
</organism>
<protein>
    <submittedName>
        <fullName evidence="3">Uncharacterized protein</fullName>
    </submittedName>
</protein>
<feature type="compositionally biased region" description="Polar residues" evidence="1">
    <location>
        <begin position="1"/>
        <end position="11"/>
    </location>
</feature>
<proteinExistence type="predicted"/>
<evidence type="ECO:0000313" key="4">
    <source>
        <dbReference type="Proteomes" id="UP000308978"/>
    </source>
</evidence>
<evidence type="ECO:0000256" key="1">
    <source>
        <dbReference type="SAM" id="MobiDB-lite"/>
    </source>
</evidence>